<organism evidence="2 3">
    <name type="scientific">Pelagibacterium luteolum</name>
    <dbReference type="NCBI Taxonomy" id="440168"/>
    <lineage>
        <taxon>Bacteria</taxon>
        <taxon>Pseudomonadati</taxon>
        <taxon>Pseudomonadota</taxon>
        <taxon>Alphaproteobacteria</taxon>
        <taxon>Hyphomicrobiales</taxon>
        <taxon>Devosiaceae</taxon>
        <taxon>Pelagibacterium</taxon>
    </lineage>
</organism>
<sequence length="77" mass="8794">MPSAYILAKDQIEQARAILANEVWFDAQLDHLFELALFRIDELQDIVEAPVPLHPRSASMPNSARGPRTRLMPWLDP</sequence>
<evidence type="ECO:0000256" key="1">
    <source>
        <dbReference type="SAM" id="MobiDB-lite"/>
    </source>
</evidence>
<dbReference type="AlphaFoldDB" id="A0A1G7U364"/>
<evidence type="ECO:0000313" key="3">
    <source>
        <dbReference type="Proteomes" id="UP000199495"/>
    </source>
</evidence>
<dbReference type="STRING" id="440168.SAMN04487974_102510"/>
<protein>
    <submittedName>
        <fullName evidence="2">Uncharacterized protein</fullName>
    </submittedName>
</protein>
<name>A0A1G7U364_9HYPH</name>
<dbReference type="EMBL" id="FNCS01000002">
    <property type="protein sequence ID" value="SDG41834.1"/>
    <property type="molecule type" value="Genomic_DNA"/>
</dbReference>
<gene>
    <name evidence="2" type="ORF">SAMN04487974_102510</name>
</gene>
<keyword evidence="3" id="KW-1185">Reference proteome</keyword>
<dbReference type="Proteomes" id="UP000199495">
    <property type="component" value="Unassembled WGS sequence"/>
</dbReference>
<evidence type="ECO:0000313" key="2">
    <source>
        <dbReference type="EMBL" id="SDG41834.1"/>
    </source>
</evidence>
<feature type="region of interest" description="Disordered" evidence="1">
    <location>
        <begin position="53"/>
        <end position="77"/>
    </location>
</feature>
<dbReference type="OrthoDB" id="7961300at2"/>
<accession>A0A1G7U364</accession>
<reference evidence="2 3" key="1">
    <citation type="submission" date="2016-10" db="EMBL/GenBank/DDBJ databases">
        <authorList>
            <person name="de Groot N.N."/>
        </authorList>
    </citation>
    <scope>NUCLEOTIDE SEQUENCE [LARGE SCALE GENOMIC DNA]</scope>
    <source>
        <strain evidence="2 3">CGMCC 1.10267</strain>
    </source>
</reference>
<proteinExistence type="predicted"/>
<dbReference type="RefSeq" id="WP_090593565.1">
    <property type="nucleotide sequence ID" value="NZ_FNCS01000002.1"/>
</dbReference>